<proteinExistence type="predicted"/>
<evidence type="ECO:0000256" key="4">
    <source>
        <dbReference type="ARBA" id="ARBA00022692"/>
    </source>
</evidence>
<evidence type="ECO:0000256" key="2">
    <source>
        <dbReference type="ARBA" id="ARBA00022676"/>
    </source>
</evidence>
<evidence type="ECO:0000256" key="5">
    <source>
        <dbReference type="ARBA" id="ARBA00022985"/>
    </source>
</evidence>
<evidence type="ECO:0000256" key="6">
    <source>
        <dbReference type="ARBA" id="ARBA00022989"/>
    </source>
</evidence>
<keyword evidence="1" id="KW-1003">Cell membrane</keyword>
<accession>A0ABY4D0E9</accession>
<sequence length="317" mass="35471">MTTPTVTPVVEYSVVVPVFQGQDTLRLLVDELQKFFVGAGYTYELIFVHDGGQAAAWNRIVQLRQELGPGTVKAIRLSRNFGQHNALLCGFSYASGRFIITLDEDLQHAPADISLLIQRQAEGDFDVVYGCYSEPQHAGWRNVTSGLLRRMLRLGIPDLHPDYSAFRLLKTTVARHCLGMQNSYTFLDGYLTWVTSSISSVPVTHHPRVIGSSSYTVGRLVRHSVNIFITFSDVPVRLLTYTSLVLFSCTTGYSLYILLRKLIYNDLLPGFASLIIAIGFGTGLLLLGMGILGEYIHRINQKITKRPDFVVRETYTD</sequence>
<organism evidence="10 11">
    <name type="scientific">Hymenobacter tibetensis</name>
    <dbReference type="NCBI Taxonomy" id="497967"/>
    <lineage>
        <taxon>Bacteria</taxon>
        <taxon>Pseudomonadati</taxon>
        <taxon>Bacteroidota</taxon>
        <taxon>Cytophagia</taxon>
        <taxon>Cytophagales</taxon>
        <taxon>Hymenobacteraceae</taxon>
        <taxon>Hymenobacter</taxon>
    </lineage>
</organism>
<dbReference type="InterPro" id="IPR001173">
    <property type="entry name" value="Glyco_trans_2-like"/>
</dbReference>
<dbReference type="Gene3D" id="3.90.550.10">
    <property type="entry name" value="Spore Coat Polysaccharide Biosynthesis Protein SpsA, Chain A"/>
    <property type="match status" value="1"/>
</dbReference>
<feature type="transmembrane region" description="Helical" evidence="8">
    <location>
        <begin position="238"/>
        <end position="259"/>
    </location>
</feature>
<dbReference type="RefSeq" id="WP_243800546.1">
    <property type="nucleotide sequence ID" value="NZ_CP094669.1"/>
</dbReference>
<keyword evidence="11" id="KW-1185">Reference proteome</keyword>
<dbReference type="PANTHER" id="PTHR48090:SF3">
    <property type="entry name" value="UNDECAPRENYL-PHOSPHATE 4-DEOXY-4-FORMAMIDO-L-ARABINOSE TRANSFERASE"/>
    <property type="match status" value="1"/>
</dbReference>
<evidence type="ECO:0000313" key="11">
    <source>
        <dbReference type="Proteomes" id="UP000831113"/>
    </source>
</evidence>
<reference evidence="10 11" key="1">
    <citation type="submission" date="2022-03" db="EMBL/GenBank/DDBJ databases">
        <title>Hymenobactersp. isolated from the air.</title>
        <authorList>
            <person name="Won M."/>
            <person name="Kwon S.-W."/>
        </authorList>
    </citation>
    <scope>NUCLEOTIDE SEQUENCE [LARGE SCALE GENOMIC DNA]</scope>
    <source>
        <strain evidence="10 11">KACC 21982</strain>
    </source>
</reference>
<evidence type="ECO:0000256" key="8">
    <source>
        <dbReference type="SAM" id="Phobius"/>
    </source>
</evidence>
<gene>
    <name evidence="10" type="ORF">MTX78_05265</name>
</gene>
<evidence type="ECO:0000259" key="9">
    <source>
        <dbReference type="Pfam" id="PF00535"/>
    </source>
</evidence>
<dbReference type="SUPFAM" id="SSF53448">
    <property type="entry name" value="Nucleotide-diphospho-sugar transferases"/>
    <property type="match status" value="1"/>
</dbReference>
<evidence type="ECO:0000256" key="1">
    <source>
        <dbReference type="ARBA" id="ARBA00022475"/>
    </source>
</evidence>
<keyword evidence="4 8" id="KW-0812">Transmembrane</keyword>
<evidence type="ECO:0000256" key="3">
    <source>
        <dbReference type="ARBA" id="ARBA00022679"/>
    </source>
</evidence>
<name>A0ABY4D0E9_9BACT</name>
<dbReference type="EMBL" id="CP094669">
    <property type="protein sequence ID" value="UOG76009.1"/>
    <property type="molecule type" value="Genomic_DNA"/>
</dbReference>
<feature type="domain" description="Glycosyltransferase 2-like" evidence="9">
    <location>
        <begin position="13"/>
        <end position="143"/>
    </location>
</feature>
<keyword evidence="3" id="KW-0808">Transferase</keyword>
<dbReference type="CDD" id="cd04187">
    <property type="entry name" value="DPM1_like_bac"/>
    <property type="match status" value="1"/>
</dbReference>
<dbReference type="PANTHER" id="PTHR48090">
    <property type="entry name" value="UNDECAPRENYL-PHOSPHATE 4-DEOXY-4-FORMAMIDO-L-ARABINOSE TRANSFERASE-RELATED"/>
    <property type="match status" value="1"/>
</dbReference>
<dbReference type="Pfam" id="PF00535">
    <property type="entry name" value="Glycos_transf_2"/>
    <property type="match status" value="1"/>
</dbReference>
<feature type="transmembrane region" description="Helical" evidence="8">
    <location>
        <begin position="271"/>
        <end position="296"/>
    </location>
</feature>
<protein>
    <submittedName>
        <fullName evidence="10">Glycosyltransferase family 2 protein</fullName>
    </submittedName>
</protein>
<keyword evidence="6 8" id="KW-1133">Transmembrane helix</keyword>
<dbReference type="InterPro" id="IPR050256">
    <property type="entry name" value="Glycosyltransferase_2"/>
</dbReference>
<evidence type="ECO:0000256" key="7">
    <source>
        <dbReference type="ARBA" id="ARBA00023136"/>
    </source>
</evidence>
<evidence type="ECO:0000313" key="10">
    <source>
        <dbReference type="EMBL" id="UOG76009.1"/>
    </source>
</evidence>
<dbReference type="InterPro" id="IPR029044">
    <property type="entry name" value="Nucleotide-diphossugar_trans"/>
</dbReference>
<keyword evidence="7 8" id="KW-0472">Membrane</keyword>
<dbReference type="Proteomes" id="UP000831113">
    <property type="component" value="Chromosome"/>
</dbReference>
<keyword evidence="2" id="KW-0328">Glycosyltransferase</keyword>
<keyword evidence="5" id="KW-0448">Lipopolysaccharide biosynthesis</keyword>